<comment type="caution">
    <text evidence="2">The sequence shown here is derived from an EMBL/GenBank/DDBJ whole genome shotgun (WGS) entry which is preliminary data.</text>
</comment>
<evidence type="ECO:0000256" key="1">
    <source>
        <dbReference type="SAM" id="MobiDB-lite"/>
    </source>
</evidence>
<dbReference type="InParanoid" id="A0A0V0QIL0"/>
<feature type="compositionally biased region" description="Polar residues" evidence="1">
    <location>
        <begin position="687"/>
        <end position="698"/>
    </location>
</feature>
<proteinExistence type="predicted"/>
<organism evidence="2 3">
    <name type="scientific">Pseudocohnilembus persalinus</name>
    <name type="common">Ciliate</name>
    <dbReference type="NCBI Taxonomy" id="266149"/>
    <lineage>
        <taxon>Eukaryota</taxon>
        <taxon>Sar</taxon>
        <taxon>Alveolata</taxon>
        <taxon>Ciliophora</taxon>
        <taxon>Intramacronucleata</taxon>
        <taxon>Oligohymenophorea</taxon>
        <taxon>Scuticociliatia</taxon>
        <taxon>Philasterida</taxon>
        <taxon>Pseudocohnilembidae</taxon>
        <taxon>Pseudocohnilembus</taxon>
    </lineage>
</organism>
<feature type="compositionally biased region" description="Basic and acidic residues" evidence="1">
    <location>
        <begin position="677"/>
        <end position="686"/>
    </location>
</feature>
<evidence type="ECO:0000313" key="2">
    <source>
        <dbReference type="EMBL" id="KRX02068.1"/>
    </source>
</evidence>
<keyword evidence="3" id="KW-1185">Reference proteome</keyword>
<name>A0A0V0QIL0_PSEPJ</name>
<sequence>MIKPKQEDPPKNKQNQQLPKNIFKPSIIIENQQVIQSNNTQIFEQKIEKKIEYILSKELALQRPSKNSEFNWNLIKMLPKDQSVPFKVQEKKNFDYKSNCGHIWYKNMNIPQIKVSIPDQSQSTELQQKQIQAKMYSVRQQIQNKETNIVELSGKNEISLSWGECEFSGLRFTTTSYSHRGSRYFLVIFLVEKQGNNIQQISDYYVSPPIYVESRKKAYLERQTYFTQFAAFHPNKLEKSLQSSEMQVEPAENAQTSKQQSETKKLLEFLINPRIRLKIYHPIYLLFKFPEALELYINKQQMPIAYDHPDFFYEIQKYIQKICTKVENQKGSAKNIKLTEKLFILSINKNDENKENHSNNDSSIDKIMKILTPLEGPILTILSTNTESLPKQFQKLTIHENMIENYKQNYFHYSDMRQLQSNADNNLQNSITNIGSESDLGNNESCDYNNGNSFLNYKKLKTQPSINSQESNQISFHQACFNLSVETYPEFQRQSLTKISVFKNEEDEKAENEEKNDKISTMNNSFPKKFQKLSLNSQTNMGSSANTPSTAQNTNKAVNDLLKQNQSLFSNLNGFTSFAGNIQNNLAPPALTTLNNNLLTKLNNLNNLNNINNLGPLGLINNKLLMNPYLNMNNSNTTSSSNNKNTATTNINNKKKNIFISFPLFAKQESIPEMESESPKAEKNDKNQINSLTHIPQI</sequence>
<dbReference type="AlphaFoldDB" id="A0A0V0QIL0"/>
<reference evidence="2 3" key="1">
    <citation type="journal article" date="2015" name="Sci. Rep.">
        <title>Genome of the facultative scuticociliatosis pathogen Pseudocohnilembus persalinus provides insight into its virulence through horizontal gene transfer.</title>
        <authorList>
            <person name="Xiong J."/>
            <person name="Wang G."/>
            <person name="Cheng J."/>
            <person name="Tian M."/>
            <person name="Pan X."/>
            <person name="Warren A."/>
            <person name="Jiang C."/>
            <person name="Yuan D."/>
            <person name="Miao W."/>
        </authorList>
    </citation>
    <scope>NUCLEOTIDE SEQUENCE [LARGE SCALE GENOMIC DNA]</scope>
    <source>
        <strain evidence="2">36N120E</strain>
    </source>
</reference>
<evidence type="ECO:0000313" key="3">
    <source>
        <dbReference type="Proteomes" id="UP000054937"/>
    </source>
</evidence>
<protein>
    <submittedName>
        <fullName evidence="2">Uncharacterized protein</fullName>
    </submittedName>
</protein>
<gene>
    <name evidence="2" type="ORF">PPERSA_03130</name>
</gene>
<feature type="region of interest" description="Disordered" evidence="1">
    <location>
        <begin position="1"/>
        <end position="20"/>
    </location>
</feature>
<accession>A0A0V0QIL0</accession>
<feature type="region of interest" description="Disordered" evidence="1">
    <location>
        <begin position="671"/>
        <end position="698"/>
    </location>
</feature>
<feature type="compositionally biased region" description="Basic and acidic residues" evidence="1">
    <location>
        <begin position="1"/>
        <end position="11"/>
    </location>
</feature>
<dbReference type="EMBL" id="LDAU01000158">
    <property type="protein sequence ID" value="KRX02068.1"/>
    <property type="molecule type" value="Genomic_DNA"/>
</dbReference>
<dbReference type="Proteomes" id="UP000054937">
    <property type="component" value="Unassembled WGS sequence"/>
</dbReference>
<dbReference type="OMA" id="TIHENMI"/>
<dbReference type="OrthoDB" id="1305at2759"/>